<evidence type="ECO:0000256" key="4">
    <source>
        <dbReference type="ARBA" id="ARBA00022763"/>
    </source>
</evidence>
<dbReference type="Gene3D" id="1.20.1440.120">
    <property type="entry name" value="Recombination protein O, C-terminal domain"/>
    <property type="match status" value="1"/>
</dbReference>
<keyword evidence="4 8" id="KW-0227">DNA damage</keyword>
<dbReference type="InterPro" id="IPR003717">
    <property type="entry name" value="RecO"/>
</dbReference>
<comment type="similarity">
    <text evidence="2 8">Belongs to the RecO family.</text>
</comment>
<keyword evidence="5 8" id="KW-0233">DNA recombination</keyword>
<evidence type="ECO:0000256" key="6">
    <source>
        <dbReference type="ARBA" id="ARBA00023204"/>
    </source>
</evidence>
<name>A0A2H1I671_9MICO</name>
<keyword evidence="6 8" id="KW-0234">DNA repair</keyword>
<comment type="function">
    <text evidence="1 8">Involved in DNA repair and RecF pathway recombination.</text>
</comment>
<evidence type="ECO:0000256" key="5">
    <source>
        <dbReference type="ARBA" id="ARBA00023172"/>
    </source>
</evidence>
<dbReference type="SUPFAM" id="SSF57863">
    <property type="entry name" value="ArfGap/RecO-like zinc finger"/>
    <property type="match status" value="1"/>
</dbReference>
<dbReference type="HAMAP" id="MF_00201">
    <property type="entry name" value="RecO"/>
    <property type="match status" value="1"/>
</dbReference>
<dbReference type="EMBL" id="FXZC01000002">
    <property type="protein sequence ID" value="SMX70663.1"/>
    <property type="molecule type" value="Genomic_DNA"/>
</dbReference>
<gene>
    <name evidence="8" type="primary">recO</name>
    <name evidence="10" type="ORF">BC102111_00871</name>
</gene>
<proteinExistence type="inferred from homology"/>
<evidence type="ECO:0000256" key="7">
    <source>
        <dbReference type="ARBA" id="ARBA00033409"/>
    </source>
</evidence>
<evidence type="ECO:0000256" key="3">
    <source>
        <dbReference type="ARBA" id="ARBA00021310"/>
    </source>
</evidence>
<evidence type="ECO:0000313" key="11">
    <source>
        <dbReference type="Proteomes" id="UP000234333"/>
    </source>
</evidence>
<organism evidence="10 11">
    <name type="scientific">Brevibacterium casei CIP 102111</name>
    <dbReference type="NCBI Taxonomy" id="1255625"/>
    <lineage>
        <taxon>Bacteria</taxon>
        <taxon>Bacillati</taxon>
        <taxon>Actinomycetota</taxon>
        <taxon>Actinomycetes</taxon>
        <taxon>Micrococcales</taxon>
        <taxon>Brevibacteriaceae</taxon>
        <taxon>Brevibacterium</taxon>
    </lineage>
</organism>
<dbReference type="InterPro" id="IPR012340">
    <property type="entry name" value="NA-bd_OB-fold"/>
</dbReference>
<dbReference type="Pfam" id="PF02565">
    <property type="entry name" value="RecO_C"/>
    <property type="match status" value="1"/>
</dbReference>
<dbReference type="Gene3D" id="2.40.50.140">
    <property type="entry name" value="Nucleic acid-binding proteins"/>
    <property type="match status" value="1"/>
</dbReference>
<dbReference type="NCBIfam" id="TIGR00613">
    <property type="entry name" value="reco"/>
    <property type="match status" value="1"/>
</dbReference>
<protein>
    <recommendedName>
        <fullName evidence="3 8">DNA repair protein RecO</fullName>
    </recommendedName>
    <alternativeName>
        <fullName evidence="7 8">Recombination protein O</fullName>
    </alternativeName>
</protein>
<dbReference type="SUPFAM" id="SSF50249">
    <property type="entry name" value="Nucleic acid-binding proteins"/>
    <property type="match status" value="1"/>
</dbReference>
<evidence type="ECO:0000313" key="10">
    <source>
        <dbReference type="EMBL" id="SMX70663.1"/>
    </source>
</evidence>
<reference evidence="11" key="1">
    <citation type="submission" date="2017-03" db="EMBL/GenBank/DDBJ databases">
        <authorList>
            <person name="Monnet C."/>
        </authorList>
    </citation>
    <scope>NUCLEOTIDE SEQUENCE [LARGE SCALE GENOMIC DNA]</scope>
    <source>
        <strain evidence="11">CIP 102111</strain>
    </source>
</reference>
<evidence type="ECO:0000256" key="8">
    <source>
        <dbReference type="HAMAP-Rule" id="MF_00201"/>
    </source>
</evidence>
<accession>A0A2H1I671</accession>
<dbReference type="InterPro" id="IPR022572">
    <property type="entry name" value="DNA_rep/recomb_RecO_N"/>
</dbReference>
<dbReference type="Proteomes" id="UP000234333">
    <property type="component" value="Unassembled WGS sequence"/>
</dbReference>
<dbReference type="GO" id="GO:0043590">
    <property type="term" value="C:bacterial nucleoid"/>
    <property type="evidence" value="ECO:0007669"/>
    <property type="project" value="TreeGrafter"/>
</dbReference>
<dbReference type="AlphaFoldDB" id="A0A2H1I671"/>
<dbReference type="InterPro" id="IPR037278">
    <property type="entry name" value="ARFGAP/RecO"/>
</dbReference>
<evidence type="ECO:0000256" key="2">
    <source>
        <dbReference type="ARBA" id="ARBA00007452"/>
    </source>
</evidence>
<dbReference type="PANTHER" id="PTHR33991">
    <property type="entry name" value="DNA REPAIR PROTEIN RECO"/>
    <property type="match status" value="1"/>
</dbReference>
<evidence type="ECO:0000259" key="9">
    <source>
        <dbReference type="Pfam" id="PF11967"/>
    </source>
</evidence>
<sequence length="265" mass="28250">MSRPATLTGRGGAFPAALCDNGSVHSYRDEGIVLAGHKLGEADRIVTVLTRSHGLVRAVAKGVRRTKSRFGSRLEPFMLVDVQCHIGRNLDIVTQVELIEPFARGIGADFDAYSAASVMAETARSITEAEPVSRAQFLLLVSAIRSLCKGEHPPRLALDAYLLRAMSVAGWAPSLLDCAQCGAPGPHRAFSAALGGAVCSACRPSGAALPDTDALDHLAALLTGDWESAESSDLHDQIDGSKLVSDWVSWHLERNIRSLSVLERT</sequence>
<evidence type="ECO:0000256" key="1">
    <source>
        <dbReference type="ARBA" id="ARBA00003065"/>
    </source>
</evidence>
<dbReference type="InterPro" id="IPR042242">
    <property type="entry name" value="RecO_C"/>
</dbReference>
<dbReference type="GO" id="GO:0006310">
    <property type="term" value="P:DNA recombination"/>
    <property type="evidence" value="ECO:0007669"/>
    <property type="project" value="UniProtKB-UniRule"/>
</dbReference>
<dbReference type="GO" id="GO:0006302">
    <property type="term" value="P:double-strand break repair"/>
    <property type="evidence" value="ECO:0007669"/>
    <property type="project" value="TreeGrafter"/>
</dbReference>
<feature type="domain" description="DNA replication/recombination mediator RecO N-terminal" evidence="9">
    <location>
        <begin position="26"/>
        <end position="102"/>
    </location>
</feature>
<dbReference type="Pfam" id="PF11967">
    <property type="entry name" value="RecO_N"/>
    <property type="match status" value="1"/>
</dbReference>
<dbReference type="PANTHER" id="PTHR33991:SF1">
    <property type="entry name" value="DNA REPAIR PROTEIN RECO"/>
    <property type="match status" value="1"/>
</dbReference>